<dbReference type="InterPro" id="IPR009959">
    <property type="entry name" value="Cyclase_SnoaL-like"/>
</dbReference>
<feature type="signal peptide" evidence="1">
    <location>
        <begin position="1"/>
        <end position="24"/>
    </location>
</feature>
<evidence type="ECO:0000313" key="3">
    <source>
        <dbReference type="Proteomes" id="UP000261284"/>
    </source>
</evidence>
<protein>
    <submittedName>
        <fullName evidence="2">Ester cyclase</fullName>
    </submittedName>
</protein>
<dbReference type="Pfam" id="PF07366">
    <property type="entry name" value="SnoaL"/>
    <property type="match status" value="1"/>
</dbReference>
<dbReference type="RefSeq" id="WP_116849357.1">
    <property type="nucleotide sequence ID" value="NZ_QTJU01000011.1"/>
</dbReference>
<dbReference type="AlphaFoldDB" id="A0A3E1NDY8"/>
<organism evidence="2 3">
    <name type="scientific">Deminuibacter soli</name>
    <dbReference type="NCBI Taxonomy" id="2291815"/>
    <lineage>
        <taxon>Bacteria</taxon>
        <taxon>Pseudomonadati</taxon>
        <taxon>Bacteroidota</taxon>
        <taxon>Chitinophagia</taxon>
        <taxon>Chitinophagales</taxon>
        <taxon>Chitinophagaceae</taxon>
        <taxon>Deminuibacter</taxon>
    </lineage>
</organism>
<name>A0A3E1NDY8_9BACT</name>
<keyword evidence="3" id="KW-1185">Reference proteome</keyword>
<dbReference type="PANTHER" id="PTHR38436:SF1">
    <property type="entry name" value="ESTER CYCLASE"/>
    <property type="match status" value="1"/>
</dbReference>
<dbReference type="EMBL" id="QTJU01000011">
    <property type="protein sequence ID" value="RFM26179.1"/>
    <property type="molecule type" value="Genomic_DNA"/>
</dbReference>
<dbReference type="OrthoDB" id="4774596at2"/>
<gene>
    <name evidence="2" type="ORF">DXN05_21505</name>
</gene>
<evidence type="ECO:0000313" key="2">
    <source>
        <dbReference type="EMBL" id="RFM26179.1"/>
    </source>
</evidence>
<comment type="caution">
    <text evidence="2">The sequence shown here is derived from an EMBL/GenBank/DDBJ whole genome shotgun (WGS) entry which is preliminary data.</text>
</comment>
<accession>A0A3E1NDY8</accession>
<reference evidence="2 3" key="1">
    <citation type="submission" date="2018-08" db="EMBL/GenBank/DDBJ databases">
        <title>Chitinophagaceae sp. K23C18032701, a novel bacterium isolated from forest soil.</title>
        <authorList>
            <person name="Wang C."/>
        </authorList>
    </citation>
    <scope>NUCLEOTIDE SEQUENCE [LARGE SCALE GENOMIC DNA]</scope>
    <source>
        <strain evidence="2 3">K23C18032701</strain>
    </source>
</reference>
<proteinExistence type="predicted"/>
<feature type="chain" id="PRO_5017560176" evidence="1">
    <location>
        <begin position="25"/>
        <end position="186"/>
    </location>
</feature>
<keyword evidence="1" id="KW-0732">Signal</keyword>
<dbReference type="PANTHER" id="PTHR38436">
    <property type="entry name" value="POLYKETIDE CYCLASE SNOAL-LIKE DOMAIN"/>
    <property type="match status" value="1"/>
</dbReference>
<dbReference type="GO" id="GO:0030638">
    <property type="term" value="P:polyketide metabolic process"/>
    <property type="evidence" value="ECO:0007669"/>
    <property type="project" value="InterPro"/>
</dbReference>
<dbReference type="Gene3D" id="3.10.450.50">
    <property type="match status" value="1"/>
</dbReference>
<dbReference type="SUPFAM" id="SSF54427">
    <property type="entry name" value="NTF2-like"/>
    <property type="match status" value="1"/>
</dbReference>
<dbReference type="Proteomes" id="UP000261284">
    <property type="component" value="Unassembled WGS sequence"/>
</dbReference>
<sequence>MSLTTKLFIIVVLIFTLSSTKAQQQDTHKNVYSTKMKTSETLERNKETIRHLYEDLLNERQFDQLASVVSEEYVGIRGEKGVKGFSEAVTTIVAGFPDMKWTIEDLLADNDKVIVRWSWKGNNTQPFRGIPASNKPVTDNAIVIYQFNEGGKIVHAWMQGDRLGVLLQIGAIPANLIPSPPQSPKN</sequence>
<evidence type="ECO:0000256" key="1">
    <source>
        <dbReference type="SAM" id="SignalP"/>
    </source>
</evidence>
<dbReference type="InterPro" id="IPR032710">
    <property type="entry name" value="NTF2-like_dom_sf"/>
</dbReference>